<keyword evidence="2" id="KW-1185">Reference proteome</keyword>
<dbReference type="RefSeq" id="WP_005000188.1">
    <property type="nucleotide sequence ID" value="NZ_CH672427.1"/>
</dbReference>
<gene>
    <name evidence="1" type="ORF">NB231_04840</name>
</gene>
<evidence type="ECO:0000313" key="1">
    <source>
        <dbReference type="EMBL" id="EAR22207.1"/>
    </source>
</evidence>
<evidence type="ECO:0000313" key="2">
    <source>
        <dbReference type="Proteomes" id="UP000003374"/>
    </source>
</evidence>
<organism evidence="1 2">
    <name type="scientific">Nitrococcus mobilis Nb-231</name>
    <dbReference type="NCBI Taxonomy" id="314278"/>
    <lineage>
        <taxon>Bacteria</taxon>
        <taxon>Pseudomonadati</taxon>
        <taxon>Pseudomonadota</taxon>
        <taxon>Gammaproteobacteria</taxon>
        <taxon>Chromatiales</taxon>
        <taxon>Ectothiorhodospiraceae</taxon>
        <taxon>Nitrococcus</taxon>
    </lineage>
</organism>
<accession>A4BQ52</accession>
<proteinExistence type="predicted"/>
<dbReference type="EMBL" id="AAOF01000004">
    <property type="protein sequence ID" value="EAR22207.1"/>
    <property type="molecule type" value="Genomic_DNA"/>
</dbReference>
<reference evidence="1 2" key="1">
    <citation type="submission" date="2006-02" db="EMBL/GenBank/DDBJ databases">
        <authorList>
            <person name="Waterbury J."/>
            <person name="Ferriera S."/>
            <person name="Johnson J."/>
            <person name="Kravitz S."/>
            <person name="Halpern A."/>
            <person name="Remington K."/>
            <person name="Beeson K."/>
            <person name="Tran B."/>
            <person name="Rogers Y.-H."/>
            <person name="Friedman R."/>
            <person name="Venter J.C."/>
        </authorList>
    </citation>
    <scope>NUCLEOTIDE SEQUENCE [LARGE SCALE GENOMIC DNA]</scope>
    <source>
        <strain evidence="1 2">Nb-231</strain>
    </source>
</reference>
<dbReference type="STRING" id="314278.NB231_04840"/>
<comment type="caution">
    <text evidence="1">The sequence shown here is derived from an EMBL/GenBank/DDBJ whole genome shotgun (WGS) entry which is preliminary data.</text>
</comment>
<dbReference type="eggNOG" id="ENOG502Z8IP">
    <property type="taxonomic scope" value="Bacteria"/>
</dbReference>
<dbReference type="OrthoDB" id="443235at2"/>
<protein>
    <submittedName>
        <fullName evidence="1">Uncharacterized protein</fullName>
    </submittedName>
</protein>
<name>A4BQ52_9GAMM</name>
<dbReference type="AlphaFoldDB" id="A4BQ52"/>
<dbReference type="Proteomes" id="UP000003374">
    <property type="component" value="Unassembled WGS sequence"/>
</dbReference>
<dbReference type="HOGENOM" id="CLU_1353484_0_0_6"/>
<sequence length="202" mass="22007">MNVGDLKARLETFVPKPAKAKVNTMPGLPAACELPWSRWNSKTRTEEKGTEEVPLVVHQTELTAQRELLSVLRLIDSGKVSVSDKTRRPSAATIKAITNVLEGGDYYPILPVKSKWSDENAGPIRAFAWPLIAQAGRIAQLSGSKLQLTEAGRKALSEPAAATLHKLWSKWIDTTLLDELSRIECVKGQTGQAIIRATVAGT</sequence>